<dbReference type="EMBL" id="CM000782">
    <property type="protein sequence ID" value="AQK82775.1"/>
    <property type="molecule type" value="Genomic_DNA"/>
</dbReference>
<proteinExistence type="predicted"/>
<name>A0A1D6LTP9_MAIZE</name>
<accession>A0A1D6LTP9</accession>
<dbReference type="STRING" id="4577.A0A1D6LTP9"/>
<dbReference type="AlphaFoldDB" id="A0A1D6LTP9"/>
<dbReference type="PANTHER" id="PTHR32166">
    <property type="entry name" value="OSJNBA0013A04.12 PROTEIN"/>
    <property type="match status" value="1"/>
</dbReference>
<dbReference type="OMA" id="KNECSIM"/>
<dbReference type="PANTHER" id="PTHR32166:SF74">
    <property type="entry name" value="OS05G0256350 PROTEIN"/>
    <property type="match status" value="1"/>
</dbReference>
<evidence type="ECO:0000313" key="1">
    <source>
        <dbReference type="EMBL" id="AQK82775.1"/>
    </source>
</evidence>
<reference evidence="1" key="1">
    <citation type="submission" date="2015-12" db="EMBL/GenBank/DDBJ databases">
        <title>Update maize B73 reference genome by single molecule sequencing technologies.</title>
        <authorList>
            <consortium name="Maize Genome Sequencing Project"/>
            <person name="Ware D."/>
        </authorList>
    </citation>
    <scope>NUCLEOTIDE SEQUENCE</scope>
    <source>
        <tissue evidence="1">Seedling</tissue>
    </source>
</reference>
<protein>
    <submittedName>
        <fullName evidence="1">HAT transposon superfamily protein</fullName>
    </submittedName>
</protein>
<sequence>MFDLRGRLLEEEYARTKSLLQEREAEKMKNECSIMIDAWSDKKRRNIMNVCTNCADGTSFISSKEMSEMLHTSEVIFELVDKAIEDFGPDDVVQVVTDNASNNMGAKKLLHVKRPHIFWTSCATHTINLMLQGIGNMPRFKKVIDQAKAFTIFVYGHTRTLECMRYFTEKKEIVRPGVTRFASNYLTLDNIQEKKDQLRKMVVHSRWDSLKDVKLKKRKMSQQLY</sequence>
<dbReference type="SMR" id="A0A1D6LTP9"/>
<organism evidence="1">
    <name type="scientific">Zea mays</name>
    <name type="common">Maize</name>
    <dbReference type="NCBI Taxonomy" id="4577"/>
    <lineage>
        <taxon>Eukaryota</taxon>
        <taxon>Viridiplantae</taxon>
        <taxon>Streptophyta</taxon>
        <taxon>Embryophyta</taxon>
        <taxon>Tracheophyta</taxon>
        <taxon>Spermatophyta</taxon>
        <taxon>Magnoliopsida</taxon>
        <taxon>Liliopsida</taxon>
        <taxon>Poales</taxon>
        <taxon>Poaceae</taxon>
        <taxon>PACMAD clade</taxon>
        <taxon>Panicoideae</taxon>
        <taxon>Andropogonodae</taxon>
        <taxon>Andropogoneae</taxon>
        <taxon>Tripsacinae</taxon>
        <taxon>Zea</taxon>
    </lineage>
</organism>
<dbReference type="InterPro" id="IPR007021">
    <property type="entry name" value="DUF659"/>
</dbReference>
<dbReference type="SUPFAM" id="SSF53098">
    <property type="entry name" value="Ribonuclease H-like"/>
    <property type="match status" value="1"/>
</dbReference>
<gene>
    <name evidence="1" type="ORF">ZEAMMB73_Zm00001d037068</name>
</gene>
<dbReference type="Pfam" id="PF04937">
    <property type="entry name" value="DUF659"/>
    <property type="match status" value="1"/>
</dbReference>
<dbReference type="InParanoid" id="A0A1D6LTP9"/>
<dbReference type="InterPro" id="IPR012337">
    <property type="entry name" value="RNaseH-like_sf"/>
</dbReference>